<dbReference type="InterPro" id="IPR020846">
    <property type="entry name" value="MFS_dom"/>
</dbReference>
<dbReference type="GO" id="GO:0005886">
    <property type="term" value="C:plasma membrane"/>
    <property type="evidence" value="ECO:0007669"/>
    <property type="project" value="UniProtKB-SubCell"/>
</dbReference>
<dbReference type="Gene3D" id="1.20.1250.20">
    <property type="entry name" value="MFS general substrate transporter like domains"/>
    <property type="match status" value="1"/>
</dbReference>
<feature type="transmembrane region" description="Helical" evidence="6">
    <location>
        <begin position="134"/>
        <end position="154"/>
    </location>
</feature>
<keyword evidence="4 6" id="KW-1133">Transmembrane helix</keyword>
<dbReference type="PROSITE" id="PS50850">
    <property type="entry name" value="MFS"/>
    <property type="match status" value="1"/>
</dbReference>
<evidence type="ECO:0000256" key="3">
    <source>
        <dbReference type="ARBA" id="ARBA00022692"/>
    </source>
</evidence>
<dbReference type="GO" id="GO:0022857">
    <property type="term" value="F:transmembrane transporter activity"/>
    <property type="evidence" value="ECO:0007669"/>
    <property type="project" value="InterPro"/>
</dbReference>
<dbReference type="InterPro" id="IPR050189">
    <property type="entry name" value="MFS_Efflux_Transporters"/>
</dbReference>
<feature type="transmembrane region" description="Helical" evidence="6">
    <location>
        <begin position="345"/>
        <end position="367"/>
    </location>
</feature>
<evidence type="ECO:0000256" key="6">
    <source>
        <dbReference type="SAM" id="Phobius"/>
    </source>
</evidence>
<evidence type="ECO:0000313" key="9">
    <source>
        <dbReference type="Proteomes" id="UP000220914"/>
    </source>
</evidence>
<sequence length="419" mass="43381">MNARLRWSGSTAALVGTTLMLSLVYMSLTSWSVAVNELADSFALSPGAIQVGSAALIAGYAIGGFFQGKWIPRFGWRRVFLVVITAFLIASALIPVVPSYPVILLLRFVQGWGCMVVLMCAILSAWFPVKKRGLAIGILLGAIGLGSALGGYITGILNPIMGWQNTFWVITAITVVGAVAFLLIVDDAPPLEEEAATAADTAGAGGRSVYADPRLWLLGAATFCCFFNCYGMYAYLAQYLYSVGFTSAAVGTVVLVNGLIAVVSTPFGGWFSDRLVPRLGPLRARTFTNAWVAMFVGAVGCVLIPHLAPLGFGLALLTAAIAGWGIPATNGPGLSLPSDLLGSKAAGPAVGLVILIAGSGGIIAPAWVPMLAASHGWTLGWYITAAAAVIGLVINLILGTRGGSNMADVAAGERARSNV</sequence>
<dbReference type="OrthoDB" id="9773404at2"/>
<keyword evidence="2" id="KW-1003">Cell membrane</keyword>
<dbReference type="EMBL" id="PDCP01000014">
    <property type="protein sequence ID" value="PEG39575.1"/>
    <property type="molecule type" value="Genomic_DNA"/>
</dbReference>
<keyword evidence="5 6" id="KW-0472">Membrane</keyword>
<feature type="transmembrane region" description="Helical" evidence="6">
    <location>
        <begin position="215"/>
        <end position="236"/>
    </location>
</feature>
<gene>
    <name evidence="8" type="ORF">CQY20_10320</name>
</gene>
<evidence type="ECO:0000256" key="4">
    <source>
        <dbReference type="ARBA" id="ARBA00022989"/>
    </source>
</evidence>
<keyword evidence="9" id="KW-1185">Reference proteome</keyword>
<feature type="transmembrane region" description="Helical" evidence="6">
    <location>
        <begin position="12"/>
        <end position="35"/>
    </location>
</feature>
<feature type="transmembrane region" description="Helical" evidence="6">
    <location>
        <begin position="166"/>
        <end position="185"/>
    </location>
</feature>
<evidence type="ECO:0000256" key="2">
    <source>
        <dbReference type="ARBA" id="ARBA00022475"/>
    </source>
</evidence>
<feature type="transmembrane region" description="Helical" evidence="6">
    <location>
        <begin position="248"/>
        <end position="271"/>
    </location>
</feature>
<feature type="transmembrane region" description="Helical" evidence="6">
    <location>
        <begin position="109"/>
        <end position="127"/>
    </location>
</feature>
<dbReference type="Proteomes" id="UP000220914">
    <property type="component" value="Unassembled WGS sequence"/>
</dbReference>
<evidence type="ECO:0000256" key="1">
    <source>
        <dbReference type="ARBA" id="ARBA00004651"/>
    </source>
</evidence>
<accession>A0A2A7N699</accession>
<dbReference type="InterPro" id="IPR011701">
    <property type="entry name" value="MFS"/>
</dbReference>
<proteinExistence type="predicted"/>
<dbReference type="RefSeq" id="WP_097939978.1">
    <property type="nucleotide sequence ID" value="NZ_BLKS01000001.1"/>
</dbReference>
<feature type="transmembrane region" description="Helical" evidence="6">
    <location>
        <begin position="292"/>
        <end position="325"/>
    </location>
</feature>
<feature type="transmembrane region" description="Helical" evidence="6">
    <location>
        <begin position="78"/>
        <end position="97"/>
    </location>
</feature>
<dbReference type="InterPro" id="IPR036259">
    <property type="entry name" value="MFS_trans_sf"/>
</dbReference>
<name>A0A2A7N699_MYCAG</name>
<dbReference type="SUPFAM" id="SSF103473">
    <property type="entry name" value="MFS general substrate transporter"/>
    <property type="match status" value="1"/>
</dbReference>
<comment type="subcellular location">
    <subcellularLocation>
        <location evidence="1">Cell membrane</location>
        <topology evidence="1">Multi-pass membrane protein</topology>
    </subcellularLocation>
</comment>
<dbReference type="Pfam" id="PF07690">
    <property type="entry name" value="MFS_1"/>
    <property type="match status" value="1"/>
</dbReference>
<dbReference type="PANTHER" id="PTHR43124">
    <property type="entry name" value="PURINE EFFLUX PUMP PBUE"/>
    <property type="match status" value="1"/>
</dbReference>
<comment type="caution">
    <text evidence="8">The sequence shown here is derived from an EMBL/GenBank/DDBJ whole genome shotgun (WGS) entry which is preliminary data.</text>
</comment>
<feature type="domain" description="Major facilitator superfamily (MFS) profile" evidence="7">
    <location>
        <begin position="11"/>
        <end position="403"/>
    </location>
</feature>
<reference evidence="8 9" key="1">
    <citation type="submission" date="2017-10" db="EMBL/GenBank/DDBJ databases">
        <title>The new phylogeny of genus Mycobacterium.</title>
        <authorList>
            <person name="Tortoli E."/>
            <person name="Trovato A."/>
            <person name="Cirillo D.M."/>
        </authorList>
    </citation>
    <scope>NUCLEOTIDE SEQUENCE [LARGE SCALE GENOMIC DNA]</scope>
    <source>
        <strain evidence="8 9">CCUG37673</strain>
    </source>
</reference>
<feature type="transmembrane region" description="Helical" evidence="6">
    <location>
        <begin position="47"/>
        <end position="66"/>
    </location>
</feature>
<evidence type="ECO:0000313" key="8">
    <source>
        <dbReference type="EMBL" id="PEG39575.1"/>
    </source>
</evidence>
<dbReference type="PANTHER" id="PTHR43124:SF3">
    <property type="entry name" value="CHLORAMPHENICOL EFFLUX PUMP RV0191"/>
    <property type="match status" value="1"/>
</dbReference>
<dbReference type="AlphaFoldDB" id="A0A2A7N699"/>
<organism evidence="8 9">
    <name type="scientific">Mycolicibacterium agri</name>
    <name type="common">Mycobacterium agri</name>
    <dbReference type="NCBI Taxonomy" id="36811"/>
    <lineage>
        <taxon>Bacteria</taxon>
        <taxon>Bacillati</taxon>
        <taxon>Actinomycetota</taxon>
        <taxon>Actinomycetes</taxon>
        <taxon>Mycobacteriales</taxon>
        <taxon>Mycobacteriaceae</taxon>
        <taxon>Mycolicibacterium</taxon>
    </lineage>
</organism>
<protein>
    <submittedName>
        <fullName evidence="8">MFS transporter</fullName>
    </submittedName>
</protein>
<feature type="transmembrane region" description="Helical" evidence="6">
    <location>
        <begin position="379"/>
        <end position="398"/>
    </location>
</feature>
<evidence type="ECO:0000259" key="7">
    <source>
        <dbReference type="PROSITE" id="PS50850"/>
    </source>
</evidence>
<evidence type="ECO:0000256" key="5">
    <source>
        <dbReference type="ARBA" id="ARBA00023136"/>
    </source>
</evidence>
<keyword evidence="3 6" id="KW-0812">Transmembrane</keyword>